<organism evidence="1 2">
    <name type="scientific">Pseudobacteriovorax antillogorgiicola</name>
    <dbReference type="NCBI Taxonomy" id="1513793"/>
    <lineage>
        <taxon>Bacteria</taxon>
        <taxon>Pseudomonadati</taxon>
        <taxon>Bdellovibrionota</taxon>
        <taxon>Oligoflexia</taxon>
        <taxon>Oligoflexales</taxon>
        <taxon>Pseudobacteriovoracaceae</taxon>
        <taxon>Pseudobacteriovorax</taxon>
    </lineage>
</organism>
<dbReference type="Proteomes" id="UP000192907">
    <property type="component" value="Unassembled WGS sequence"/>
</dbReference>
<proteinExistence type="predicted"/>
<dbReference type="EMBL" id="FWZT01000015">
    <property type="protein sequence ID" value="SMF49630.1"/>
    <property type="molecule type" value="Genomic_DNA"/>
</dbReference>
<dbReference type="Gene3D" id="3.40.50.410">
    <property type="entry name" value="von Willebrand factor, type A domain"/>
    <property type="match status" value="1"/>
</dbReference>
<dbReference type="PROSITE" id="PS51257">
    <property type="entry name" value="PROKAR_LIPOPROTEIN"/>
    <property type="match status" value="1"/>
</dbReference>
<protein>
    <submittedName>
        <fullName evidence="1">von Willebrand factor type A domain-containing protein</fullName>
    </submittedName>
</protein>
<reference evidence="2" key="1">
    <citation type="submission" date="2017-04" db="EMBL/GenBank/DDBJ databases">
        <authorList>
            <person name="Varghese N."/>
            <person name="Submissions S."/>
        </authorList>
    </citation>
    <scope>NUCLEOTIDE SEQUENCE [LARGE SCALE GENOMIC DNA]</scope>
    <source>
        <strain evidence="2">RKEM611</strain>
    </source>
</reference>
<gene>
    <name evidence="1" type="ORF">SAMN06296036_11593</name>
</gene>
<evidence type="ECO:0000313" key="2">
    <source>
        <dbReference type="Proteomes" id="UP000192907"/>
    </source>
</evidence>
<evidence type="ECO:0000313" key="1">
    <source>
        <dbReference type="EMBL" id="SMF49630.1"/>
    </source>
</evidence>
<keyword evidence="2" id="KW-1185">Reference proteome</keyword>
<sequence>MSNSLERGLWSLLLSWILLLVSCHEEVRFNSNGRVQSYDQSLVKEYQFQAGTIRSDSIYFEPKKLSFDHRIVLEQIPNGYAKTFQMVRPIQKEEFIQGGQGRSQKDDFALIESGYLDLLIVIDNSSSMEAFQLQLQKRFKNLLSNISNTNWQIAVATTSSSCLRSALDGTKILKRTDFDISSATAQRRFEQLISAGVNGSTVEKGILTATEALQGDCGDTRFPWTRADSQKAVLIVSDEKNCGSASNEGCVAEEYSSADYFLSRSPRNTRVYGLLLFQDDFAACPNSGGYDNQYPSEYMRLIQETGGLAGEICQADYSEVLETISSHVSKDIKRRFSLTFQPDPGTLKVYLDGELLTDGYVLIGQELRLMITPSLESEMLFVDYTYGRQSMRHYFDLSKPIDPETLEVVVDQEIKSPDDFYIMEGKTVVFRNVPAASSKLKFSYRQDGLLKKTFPLTWPSDALIQSVRVNGNELPVEIDYDRQWLKFNDPPMDGAEVSLEYQQANAKILDYPIPQYQNRHIQSIEIIDAETAEPIDFQIVNSYIKFKPEEVWPGRELVASIQLLPREDDSLFQFTVPPTVIPDSMVVTTLDGEDCADSLDIHNGDVKLSCDESIDGGLAVSYRYIEKYTNQFVVDQEDDPQSIWRVFIDGVEYTKFQRLDGNLIIPPEDLEPGSSVAIQITPPIRVTAVSKKY</sequence>
<name>A0A1Y6C9V7_9BACT</name>
<dbReference type="AlphaFoldDB" id="A0A1Y6C9V7"/>
<dbReference type="SUPFAM" id="SSF53300">
    <property type="entry name" value="vWA-like"/>
    <property type="match status" value="1"/>
</dbReference>
<accession>A0A1Y6C9V7</accession>
<dbReference type="InterPro" id="IPR036465">
    <property type="entry name" value="vWFA_dom_sf"/>
</dbReference>